<organism evidence="2 3">
    <name type="scientific">Polaribacter marinaquae</name>
    <dbReference type="NCBI Taxonomy" id="1642819"/>
    <lineage>
        <taxon>Bacteria</taxon>
        <taxon>Pseudomonadati</taxon>
        <taxon>Bacteroidota</taxon>
        <taxon>Flavobacteriia</taxon>
        <taxon>Flavobacteriales</taxon>
        <taxon>Flavobacteriaceae</taxon>
    </lineage>
</organism>
<accession>A0ABZ2TQ30</accession>
<evidence type="ECO:0000259" key="1">
    <source>
        <dbReference type="Pfam" id="PF22494"/>
    </source>
</evidence>
<reference evidence="2 3" key="1">
    <citation type="submission" date="2024-03" db="EMBL/GenBank/DDBJ databases">
        <authorList>
            <person name="Cao K."/>
        </authorList>
    </citation>
    <scope>NUCLEOTIDE SEQUENCE [LARGE SCALE GENOMIC DNA]</scope>
    <source>
        <strain evidence="2 3">MCCC 1K00696</strain>
    </source>
</reference>
<dbReference type="NCBIfam" id="NF038117">
    <property type="entry name" value="choice_anch_I"/>
    <property type="match status" value="1"/>
</dbReference>
<dbReference type="PANTHER" id="PTHR46928:SF1">
    <property type="entry name" value="MESENCHYME-SPECIFIC CELL SURFACE GLYCOPROTEIN"/>
    <property type="match status" value="1"/>
</dbReference>
<protein>
    <submittedName>
        <fullName evidence="2">Choice-of-anchor I family protein</fullName>
    </submittedName>
</protein>
<feature type="domain" description="Choice-of-anchor I" evidence="1">
    <location>
        <begin position="43"/>
        <end position="501"/>
    </location>
</feature>
<dbReference type="Pfam" id="PF22494">
    <property type="entry name" value="choice_anch_I"/>
    <property type="match status" value="1"/>
</dbReference>
<name>A0ABZ2TQ30_9FLAO</name>
<dbReference type="RefSeq" id="WP_340932491.1">
    <property type="nucleotide sequence ID" value="NZ_CP150496.1"/>
</dbReference>
<evidence type="ECO:0000313" key="3">
    <source>
        <dbReference type="Proteomes" id="UP001491088"/>
    </source>
</evidence>
<keyword evidence="3" id="KW-1185">Reference proteome</keyword>
<proteinExistence type="predicted"/>
<dbReference type="Proteomes" id="UP001491088">
    <property type="component" value="Chromosome"/>
</dbReference>
<dbReference type="PANTHER" id="PTHR46928">
    <property type="entry name" value="MESENCHYME-SPECIFIC CELL SURFACE GLYCOPROTEIN"/>
    <property type="match status" value="1"/>
</dbReference>
<gene>
    <name evidence="2" type="ORF">WG950_11445</name>
</gene>
<dbReference type="PROSITE" id="PS51257">
    <property type="entry name" value="PROKAR_LIPOPROTEIN"/>
    <property type="match status" value="1"/>
</dbReference>
<evidence type="ECO:0000313" key="2">
    <source>
        <dbReference type="EMBL" id="WYW55141.1"/>
    </source>
</evidence>
<sequence>MKTLQKITLFSLLAFTFSCKDDVNPVITPVDTSVNFTHKTTIKVGGEGASEITAYDKISKKLFTVNVDLNEISIHDISNLDTPVKENSISLNAYGAPNSVAIFEGKLAIAVEDNVKQNPGKILLYNTVDNSLLKQYTVGSLPDMVTFSPDGKMIVSANEGEPNDDYTVDPEGSISIINLENDAVTTLNFNAFNAQEASLESEGFRVFGPNADLAKDVEPEYVAISEDSKTAWVSLQENNGIAKVNLQTKTIEAIYPLGFKDYSLAKNTLDASDKDDVKELKSWPVKGIYMPDAIVYVKINGVEYIISANEGDARDYDGFSEEVRMDDLTLDETVFDYDKDYLNEMNLGRLKTTTTLGDANNDGKVEELYSYGARSFSIWSDNGNLVYDSGNSIATQTLALTTDRFNDNDKRSDDKGAEPESVEVLNIGDQRYILFVGLERNDQVMVYDITNPNAPEFLQILSNSDDEAPEGLLVIKSEDSPNGKDLLVVSNEDSGTVTIYQNN</sequence>
<dbReference type="Gene3D" id="2.130.10.10">
    <property type="entry name" value="YVTN repeat-like/Quinoprotein amine dehydrogenase"/>
    <property type="match status" value="1"/>
</dbReference>
<dbReference type="SUPFAM" id="SSF75011">
    <property type="entry name" value="3-carboxy-cis,cis-mucoante lactonizing enzyme"/>
    <property type="match status" value="1"/>
</dbReference>
<dbReference type="EMBL" id="CP150496">
    <property type="protein sequence ID" value="WYW55141.1"/>
    <property type="molecule type" value="Genomic_DNA"/>
</dbReference>
<dbReference type="InterPro" id="IPR055188">
    <property type="entry name" value="Choice_anch_I"/>
</dbReference>
<dbReference type="InterPro" id="IPR052956">
    <property type="entry name" value="Mesenchyme-surface_protein"/>
</dbReference>
<dbReference type="InterPro" id="IPR015943">
    <property type="entry name" value="WD40/YVTN_repeat-like_dom_sf"/>
</dbReference>